<dbReference type="STRING" id="86049.A0A1C1C6N3"/>
<dbReference type="GO" id="GO:0005737">
    <property type="term" value="C:cytoplasm"/>
    <property type="evidence" value="ECO:0007669"/>
    <property type="project" value="TreeGrafter"/>
</dbReference>
<evidence type="ECO:0000313" key="4">
    <source>
        <dbReference type="EMBL" id="OCT44136.1"/>
    </source>
</evidence>
<feature type="region of interest" description="Disordered" evidence="3">
    <location>
        <begin position="329"/>
        <end position="380"/>
    </location>
</feature>
<reference evidence="5" key="1">
    <citation type="submission" date="2015-07" db="EMBL/GenBank/DDBJ databases">
        <authorList>
            <person name="Teixeira M.M."/>
            <person name="Souza R.C."/>
            <person name="Almeida L.G."/>
            <person name="Vicente V.A."/>
            <person name="de Hoog S."/>
            <person name="Bocca A.L."/>
            <person name="de Almeida S.R."/>
            <person name="Vasconcelos A.T."/>
            <person name="Felipe M.S."/>
        </authorList>
    </citation>
    <scope>NUCLEOTIDE SEQUENCE [LARGE SCALE GENOMIC DNA]</scope>
    <source>
        <strain evidence="5">KSF</strain>
    </source>
</reference>
<evidence type="ECO:0000313" key="5">
    <source>
        <dbReference type="Proteomes" id="UP000094526"/>
    </source>
</evidence>
<protein>
    <submittedName>
        <fullName evidence="4">Asparaginase</fullName>
    </submittedName>
</protein>
<dbReference type="Pfam" id="PF01112">
    <property type="entry name" value="Asparaginase_2"/>
    <property type="match status" value="1"/>
</dbReference>
<feature type="site" description="Cleavage; by autolysis" evidence="2">
    <location>
        <begin position="227"/>
        <end position="228"/>
    </location>
</feature>
<dbReference type="VEuPathDB" id="FungiDB:G647_01072"/>
<evidence type="ECO:0000256" key="2">
    <source>
        <dbReference type="PIRSR" id="PIRSR600246-3"/>
    </source>
</evidence>
<name>A0A1C1C6N3_9EURO</name>
<keyword evidence="5" id="KW-1185">Reference proteome</keyword>
<dbReference type="Gene3D" id="3.60.20.30">
    <property type="entry name" value="(Glycosyl)asparaginase"/>
    <property type="match status" value="1"/>
</dbReference>
<feature type="active site" description="Nucleophile" evidence="1">
    <location>
        <position position="228"/>
    </location>
</feature>
<gene>
    <name evidence="4" type="ORF">CLCR_00628</name>
</gene>
<dbReference type="Proteomes" id="UP000094526">
    <property type="component" value="Unassembled WGS sequence"/>
</dbReference>
<dbReference type="AlphaFoldDB" id="A0A1C1C6N3"/>
<evidence type="ECO:0000256" key="1">
    <source>
        <dbReference type="PIRSR" id="PIRSR600246-1"/>
    </source>
</evidence>
<comment type="caution">
    <text evidence="4">The sequence shown here is derived from an EMBL/GenBank/DDBJ whole genome shotgun (WGS) entry which is preliminary data.</text>
</comment>
<dbReference type="InterPro" id="IPR029055">
    <property type="entry name" value="Ntn_hydrolases_N"/>
</dbReference>
<feature type="compositionally biased region" description="Low complexity" evidence="3">
    <location>
        <begin position="329"/>
        <end position="347"/>
    </location>
</feature>
<dbReference type="eggNOG" id="KOG1592">
    <property type="taxonomic scope" value="Eukaryota"/>
</dbReference>
<proteinExistence type="predicted"/>
<dbReference type="SUPFAM" id="SSF56235">
    <property type="entry name" value="N-terminal nucleophile aminohydrolases (Ntn hydrolases)"/>
    <property type="match status" value="1"/>
</dbReference>
<accession>A0A1C1C6N3</accession>
<dbReference type="InterPro" id="IPR000246">
    <property type="entry name" value="Peptidase_T2"/>
</dbReference>
<organism evidence="4 5">
    <name type="scientific">Cladophialophora carrionii</name>
    <dbReference type="NCBI Taxonomy" id="86049"/>
    <lineage>
        <taxon>Eukaryota</taxon>
        <taxon>Fungi</taxon>
        <taxon>Dikarya</taxon>
        <taxon>Ascomycota</taxon>
        <taxon>Pezizomycotina</taxon>
        <taxon>Eurotiomycetes</taxon>
        <taxon>Chaetothyriomycetidae</taxon>
        <taxon>Chaetothyriales</taxon>
        <taxon>Herpotrichiellaceae</taxon>
        <taxon>Cladophialophora</taxon>
    </lineage>
</organism>
<evidence type="ECO:0000256" key="3">
    <source>
        <dbReference type="SAM" id="MobiDB-lite"/>
    </source>
</evidence>
<dbReference type="PANTHER" id="PTHR10188:SF43">
    <property type="entry name" value="ASPARAGINASE (EUROFUNG)"/>
    <property type="match status" value="1"/>
</dbReference>
<dbReference type="CDD" id="cd04701">
    <property type="entry name" value="Asparaginase_2"/>
    <property type="match status" value="1"/>
</dbReference>
<sequence>MTQNTSSLGPFKPTLILHGGAGALSRANLPPELWTRYRASLSRYLTVTRTLLDSGASALDAACHAVTLFEDDVLFNCGRGSVFTERGTIEMEASVMVCSVDPAGASTGRIKRAAAVSLIRNTRHPILLAKEVLLTADEDGGLGGTSTMHCHLSGLDVEEWGWKEKALEKKPDRWFWTRRRWEEHRRGPSHNTSYTFGDLISSVDPLSERVQADEDDLDGVKEIPSQGTVGAVCLDSWGNLAVATSTGGLTNKKAGRIGDTPTVGAGFWAEAWHEDTYNNANNFALGLQPPQQFLFDLRGRAPVLDRVWTHTSNLLGSCLAVAEPEELPPYYQEQGPSPSYRASPAAAHRTYQSPSFPDPHSAETRQPVRQRRRAVAMSGTGNGDSFIRVNACRTAASICRLDYPPAPLTDAVRVIAGQQGQLQRSAGDRWGKTGEGQGGIIGIEVVSEEEPDRIRGDKAGGDLRSKKRRGRVVFDFNCGGLFRAYFEVDENSGTEQPKVMVFKEEY</sequence>
<dbReference type="PANTHER" id="PTHR10188">
    <property type="entry name" value="L-ASPARAGINASE"/>
    <property type="match status" value="1"/>
</dbReference>
<dbReference type="EMBL" id="LGRB01000021">
    <property type="protein sequence ID" value="OCT44136.1"/>
    <property type="molecule type" value="Genomic_DNA"/>
</dbReference>
<dbReference type="VEuPathDB" id="FungiDB:CLCR_00628"/>
<dbReference type="OrthoDB" id="2262349at2759"/>
<dbReference type="GO" id="GO:0016787">
    <property type="term" value="F:hydrolase activity"/>
    <property type="evidence" value="ECO:0007669"/>
    <property type="project" value="InterPro"/>
</dbReference>